<proteinExistence type="inferred from homology"/>
<evidence type="ECO:0000256" key="8">
    <source>
        <dbReference type="ARBA" id="ARBA00044354"/>
    </source>
</evidence>
<reference evidence="10" key="1">
    <citation type="submission" date="2017-01" db="EMBL/GenBank/DDBJ databases">
        <title>A deep insight into the sialotranscriptome of adult male and female Cluex tarsalis mosquitoes.</title>
        <authorList>
            <person name="Ribeiro J.M."/>
            <person name="Moreira F."/>
            <person name="Bernard K.A."/>
            <person name="Calvo E."/>
        </authorList>
    </citation>
    <scope>NUCLEOTIDE SEQUENCE</scope>
    <source>
        <strain evidence="10">Kern County</strain>
        <tissue evidence="10">Salivary glands</tissue>
    </source>
</reference>
<dbReference type="EMBL" id="GFDL01014929">
    <property type="protein sequence ID" value="JAV20116.1"/>
    <property type="molecule type" value="Transcribed_RNA"/>
</dbReference>
<dbReference type="GO" id="GO:0005737">
    <property type="term" value="C:cytoplasm"/>
    <property type="evidence" value="ECO:0007669"/>
    <property type="project" value="TreeGrafter"/>
</dbReference>
<comment type="subcellular location">
    <subcellularLocation>
        <location evidence="1">Nucleus</location>
    </subcellularLocation>
</comment>
<dbReference type="FunFam" id="3.40.50.720:FF:000744">
    <property type="entry name" value="Smt3 activating enzyme 1"/>
    <property type="match status" value="1"/>
</dbReference>
<dbReference type="AlphaFoldDB" id="A0A1Q3EXW3"/>
<comment type="similarity">
    <text evidence="3">Belongs to the ubiquitin-activating E1 family.</text>
</comment>
<dbReference type="InterPro" id="IPR000594">
    <property type="entry name" value="ThiF_NAD_FAD-bd"/>
</dbReference>
<evidence type="ECO:0000256" key="2">
    <source>
        <dbReference type="ARBA" id="ARBA00004718"/>
    </source>
</evidence>
<dbReference type="CDD" id="cd01492">
    <property type="entry name" value="Aos1_SUMO"/>
    <property type="match status" value="1"/>
</dbReference>
<evidence type="ECO:0000259" key="9">
    <source>
        <dbReference type="Pfam" id="PF00899"/>
    </source>
</evidence>
<dbReference type="GO" id="GO:0019948">
    <property type="term" value="F:SUMO activating enzyme activity"/>
    <property type="evidence" value="ECO:0007669"/>
    <property type="project" value="TreeGrafter"/>
</dbReference>
<evidence type="ECO:0000256" key="7">
    <source>
        <dbReference type="ARBA" id="ARBA00044187"/>
    </source>
</evidence>
<evidence type="ECO:0000256" key="4">
    <source>
        <dbReference type="ARBA" id="ARBA00022786"/>
    </source>
</evidence>
<feature type="domain" description="THIF-type NAD/FAD binding fold" evidence="9">
    <location>
        <begin position="17"/>
        <end position="316"/>
    </location>
</feature>
<dbReference type="InterPro" id="IPR000011">
    <property type="entry name" value="UBQ/SUMO-activ_enz_E1-like"/>
</dbReference>
<dbReference type="SUPFAM" id="SSF69572">
    <property type="entry name" value="Activating enzymes of the ubiquitin-like proteins"/>
    <property type="match status" value="1"/>
</dbReference>
<keyword evidence="5" id="KW-0539">Nucleus</keyword>
<dbReference type="Gene3D" id="3.40.50.720">
    <property type="entry name" value="NAD(P)-binding Rossmann-like Domain"/>
    <property type="match status" value="1"/>
</dbReference>
<comment type="subunit">
    <text evidence="6">Heterodimer of SAE1 and UBA2/SAE2. The heterodimer corresponds to the two domains that are encoded on a single polypeptide chain in ubiquitin-activating enzyme E1. Interacts with UBE2I.</text>
</comment>
<evidence type="ECO:0000256" key="5">
    <source>
        <dbReference type="ARBA" id="ARBA00023242"/>
    </source>
</evidence>
<comment type="pathway">
    <text evidence="2">Protein modification; protein sumoylation.</text>
</comment>
<sequence>MVEANGIELTEQEAELYDRQIRLWGLDSQKRLRAARILIAGLNGLGAEIAKNIILSGVKAVTLLDDQLVKESDFCSQFLAPQASLGKNRAEASLGRAQHLNPMVELKADTEKLADKSDDFFKGFDVVCIIGAPTEQLVRIDGVCRGANVKFFAADLWGMFGFSFADLQEHNFAEDVVKHKIISKPHEKTKTELVTSTVKRTLTYPPFQAVLDFDFTAQSYARKLKRSGPSLPLLRVLQKFRDVEGRDPLYTERDAELEKLRKIRDEIAPELVPDSALVHVFAQISPAAAIVGGAVAHEIIKTVSQKEAPHHNVFLFDPESCCGFIESIGAVEA</sequence>
<evidence type="ECO:0000256" key="6">
    <source>
        <dbReference type="ARBA" id="ARBA00026003"/>
    </source>
</evidence>
<name>A0A1Q3EXW3_CULTA</name>
<accession>A0A1Q3EXW3</accession>
<dbReference type="Pfam" id="PF00899">
    <property type="entry name" value="ThiF"/>
    <property type="match status" value="1"/>
</dbReference>
<protein>
    <recommendedName>
        <fullName evidence="7">SUMO-activating enzyme subunit 1</fullName>
    </recommendedName>
    <alternativeName>
        <fullName evidence="8">Ubiquitin-like 1-activating enzyme E1A</fullName>
    </alternativeName>
</protein>
<dbReference type="InterPro" id="IPR035985">
    <property type="entry name" value="Ubiquitin-activating_enz"/>
</dbReference>
<evidence type="ECO:0000313" key="10">
    <source>
        <dbReference type="EMBL" id="JAV20116.1"/>
    </source>
</evidence>
<evidence type="ECO:0000256" key="1">
    <source>
        <dbReference type="ARBA" id="ARBA00004123"/>
    </source>
</evidence>
<dbReference type="GO" id="GO:0031510">
    <property type="term" value="C:SUMO activating enzyme complex"/>
    <property type="evidence" value="ECO:0007669"/>
    <property type="project" value="TreeGrafter"/>
</dbReference>
<organism evidence="10">
    <name type="scientific">Culex tarsalis</name>
    <name type="common">Encephalitis mosquito</name>
    <dbReference type="NCBI Taxonomy" id="7177"/>
    <lineage>
        <taxon>Eukaryota</taxon>
        <taxon>Metazoa</taxon>
        <taxon>Ecdysozoa</taxon>
        <taxon>Arthropoda</taxon>
        <taxon>Hexapoda</taxon>
        <taxon>Insecta</taxon>
        <taxon>Pterygota</taxon>
        <taxon>Neoptera</taxon>
        <taxon>Endopterygota</taxon>
        <taxon>Diptera</taxon>
        <taxon>Nematocera</taxon>
        <taxon>Culicoidea</taxon>
        <taxon>Culicidae</taxon>
        <taxon>Culicinae</taxon>
        <taxon>Culicini</taxon>
        <taxon>Culex</taxon>
        <taxon>Culex</taxon>
    </lineage>
</organism>
<dbReference type="GO" id="GO:0016925">
    <property type="term" value="P:protein sumoylation"/>
    <property type="evidence" value="ECO:0007669"/>
    <property type="project" value="TreeGrafter"/>
</dbReference>
<keyword evidence="4" id="KW-0833">Ubl conjugation pathway</keyword>
<evidence type="ECO:0000256" key="3">
    <source>
        <dbReference type="ARBA" id="ARBA00005673"/>
    </source>
</evidence>
<dbReference type="PANTHER" id="PTHR10953">
    <property type="entry name" value="UBIQUITIN-ACTIVATING ENZYME E1"/>
    <property type="match status" value="1"/>
</dbReference>
<dbReference type="PANTHER" id="PTHR10953:SF162">
    <property type="entry name" value="SUMO-ACTIVATING ENZYME SUBUNIT 1"/>
    <property type="match status" value="1"/>
</dbReference>
<dbReference type="PRINTS" id="PR01849">
    <property type="entry name" value="UBIQUITINACT"/>
</dbReference>
<dbReference type="InterPro" id="IPR045886">
    <property type="entry name" value="ThiF/MoeB/HesA"/>
</dbReference>